<proteinExistence type="predicted"/>
<dbReference type="EMBL" id="CP046455">
    <property type="protein sequence ID" value="QGU08087.1"/>
    <property type="molecule type" value="Genomic_DNA"/>
</dbReference>
<organism evidence="1 2">
    <name type="scientific">Corynebacterium occultum</name>
    <dbReference type="NCBI Taxonomy" id="2675219"/>
    <lineage>
        <taxon>Bacteria</taxon>
        <taxon>Bacillati</taxon>
        <taxon>Actinomycetota</taxon>
        <taxon>Actinomycetes</taxon>
        <taxon>Mycobacteriales</taxon>
        <taxon>Corynebacteriaceae</taxon>
        <taxon>Corynebacterium</taxon>
    </lineage>
</organism>
<accession>A0A6B8W820</accession>
<sequence>MHSIDPDTDLFDSPEAQELFRCVKVLAQQNFPDTWKEMSYITQATGFILANGWTTLAQAHIACPQGLVRILTESSIISHRPGKQSRTSPSH</sequence>
<gene>
    <name evidence="1" type="ORF">COCCU_10850</name>
</gene>
<dbReference type="Proteomes" id="UP000424462">
    <property type="component" value="Chromosome"/>
</dbReference>
<dbReference type="KEGG" id="cok:COCCU_10850"/>
<name>A0A6B8W820_9CORY</name>
<evidence type="ECO:0000313" key="1">
    <source>
        <dbReference type="EMBL" id="QGU08087.1"/>
    </source>
</evidence>
<keyword evidence="2" id="KW-1185">Reference proteome</keyword>
<dbReference type="AlphaFoldDB" id="A0A6B8W820"/>
<evidence type="ECO:0000313" key="2">
    <source>
        <dbReference type="Proteomes" id="UP000424462"/>
    </source>
</evidence>
<protein>
    <submittedName>
        <fullName evidence="1">Uncharacterized protein</fullName>
    </submittedName>
</protein>
<dbReference type="RefSeq" id="WP_156231507.1">
    <property type="nucleotide sequence ID" value="NZ_CP046455.1"/>
</dbReference>
<reference evidence="1 2" key="1">
    <citation type="submission" date="2019-11" db="EMBL/GenBank/DDBJ databases">
        <title>Complete genome sequence of Corynebacterium kalinowskii 1959, a novel Corynebacterium species isolated from soil of a small paddock in Vilsendorf, Germany.</title>
        <authorList>
            <person name="Schaffert L."/>
            <person name="Ruwe M."/>
            <person name="Milse J."/>
            <person name="Hanuschka K."/>
            <person name="Ortseifen V."/>
            <person name="Droste J."/>
            <person name="Brandt D."/>
            <person name="Schlueter L."/>
            <person name="Kutter Y."/>
            <person name="Vinke S."/>
            <person name="Viehoefer P."/>
            <person name="Jacob L."/>
            <person name="Luebke N.-C."/>
            <person name="Schulte-Berndt E."/>
            <person name="Hain C."/>
            <person name="Linder M."/>
            <person name="Schmidt P."/>
            <person name="Wollenschlaeger L."/>
            <person name="Luttermann T."/>
            <person name="Thieme E."/>
            <person name="Hassa J."/>
            <person name="Haak M."/>
            <person name="Wittchen M."/>
            <person name="Mentz A."/>
            <person name="Persicke M."/>
            <person name="Busche T."/>
            <person name="Ruckert C."/>
        </authorList>
    </citation>
    <scope>NUCLEOTIDE SEQUENCE [LARGE SCALE GENOMIC DNA]</scope>
    <source>
        <strain evidence="1 2">2039</strain>
    </source>
</reference>